<keyword evidence="9" id="KW-1185">Reference proteome</keyword>
<evidence type="ECO:0000259" key="7">
    <source>
        <dbReference type="Pfam" id="PF00884"/>
    </source>
</evidence>
<dbReference type="PANTHER" id="PTHR42693:SF42">
    <property type="entry name" value="ARYLSULFATASE G"/>
    <property type="match status" value="1"/>
</dbReference>
<comment type="cofactor">
    <cofactor evidence="1">
        <name>Ca(2+)</name>
        <dbReference type="ChEBI" id="CHEBI:29108"/>
    </cofactor>
</comment>
<dbReference type="SUPFAM" id="SSF53649">
    <property type="entry name" value="Alkaline phosphatase-like"/>
    <property type="match status" value="1"/>
</dbReference>
<feature type="domain" description="Sulfatase N-terminal" evidence="7">
    <location>
        <begin position="51"/>
        <end position="423"/>
    </location>
</feature>
<dbReference type="Gene3D" id="3.40.720.10">
    <property type="entry name" value="Alkaline Phosphatase, subunit A"/>
    <property type="match status" value="2"/>
</dbReference>
<dbReference type="GO" id="GO:0016740">
    <property type="term" value="F:transferase activity"/>
    <property type="evidence" value="ECO:0007669"/>
    <property type="project" value="UniProtKB-KW"/>
</dbReference>
<evidence type="ECO:0000256" key="1">
    <source>
        <dbReference type="ARBA" id="ARBA00001913"/>
    </source>
</evidence>
<evidence type="ECO:0000256" key="4">
    <source>
        <dbReference type="ARBA" id="ARBA00022729"/>
    </source>
</evidence>
<dbReference type="InterPro" id="IPR050738">
    <property type="entry name" value="Sulfatase"/>
</dbReference>
<organism evidence="8 9">
    <name type="scientific">Maribacter luteus</name>
    <dbReference type="NCBI Taxonomy" id="2594478"/>
    <lineage>
        <taxon>Bacteria</taxon>
        <taxon>Pseudomonadati</taxon>
        <taxon>Bacteroidota</taxon>
        <taxon>Flavobacteriia</taxon>
        <taxon>Flavobacteriales</taxon>
        <taxon>Flavobacteriaceae</taxon>
        <taxon>Maribacter</taxon>
    </lineage>
</organism>
<name>A0A6I2MPS8_9FLAO</name>
<sequence length="566" mass="63671">MHITTSFFYGHQNILNNKGFSKFPMFICTAILMFGCKTGTLERNKNYNKKPNIVFLFADDLGWVDVSTGNTNGNRGSKIYETPQIDKLASQGISFTNAYTNQNCAPTRASLISGQYPTGIDNQVYNVGSLNRQDQRTQGFPNLPIKPFKQQKVISEDGINIFDVFKSQGYQTAFVGKSHGTPHPLKGDYGIDLPADIHHIITGFVQGEKTKSYYLALNSDNVGWTFGSEYVDKYAKPYDQEYIDGVLKPCNTQSELSLLKATPKHLTDAIGDFSVDYIKEKANDERPFFLYVPFHAVHSNVVGRKDLTQKYLKRGLSKRIAEYASMIELLDQNVGKINRALKDPNGDGDFSDDITNNTLFIFYSDNGGIYRNDPLTGIKGHLNEGGIRVPLIVCYPDIIPENTITSQAVHSIDFLPTLADFAGADISELKKKDGSKPQYDGVSFTGILTGEETRLSRTNLFWHLPGYMDERFSPSTVIQKRFGDDYYKLFYFYETEEFTMYHLNKDISEKTNLLKNPTSKNLEIALNMNTEMLAWLKANNAPTGTWVENGGKVPYPKGNGVLKYNN</sequence>
<keyword evidence="8" id="KW-0808">Transferase</keyword>
<keyword evidence="6" id="KW-0106">Calcium</keyword>
<evidence type="ECO:0000256" key="2">
    <source>
        <dbReference type="ARBA" id="ARBA00008779"/>
    </source>
</evidence>
<dbReference type="GO" id="GO:0046872">
    <property type="term" value="F:metal ion binding"/>
    <property type="evidence" value="ECO:0007669"/>
    <property type="project" value="UniProtKB-KW"/>
</dbReference>
<evidence type="ECO:0000256" key="5">
    <source>
        <dbReference type="ARBA" id="ARBA00022801"/>
    </source>
</evidence>
<dbReference type="GO" id="GO:0004065">
    <property type="term" value="F:arylsulfatase activity"/>
    <property type="evidence" value="ECO:0007669"/>
    <property type="project" value="TreeGrafter"/>
</dbReference>
<dbReference type="Pfam" id="PF00884">
    <property type="entry name" value="Sulfatase"/>
    <property type="match status" value="1"/>
</dbReference>
<comment type="similarity">
    <text evidence="2">Belongs to the sulfatase family.</text>
</comment>
<gene>
    <name evidence="8" type="ORF">GJ691_11600</name>
</gene>
<dbReference type="Proteomes" id="UP000443153">
    <property type="component" value="Unassembled WGS sequence"/>
</dbReference>
<protein>
    <submittedName>
        <fullName evidence="8">Sulfatase-like hydrolase/transferase</fullName>
    </submittedName>
</protein>
<dbReference type="AlphaFoldDB" id="A0A6I2MPS8"/>
<dbReference type="InterPro" id="IPR017850">
    <property type="entry name" value="Alkaline_phosphatase_core_sf"/>
</dbReference>
<dbReference type="OrthoDB" id="9765065at2"/>
<keyword evidence="4" id="KW-0732">Signal</keyword>
<proteinExistence type="inferred from homology"/>
<comment type="caution">
    <text evidence="8">The sequence shown here is derived from an EMBL/GenBank/DDBJ whole genome shotgun (WGS) entry which is preliminary data.</text>
</comment>
<evidence type="ECO:0000313" key="8">
    <source>
        <dbReference type="EMBL" id="MRX64809.1"/>
    </source>
</evidence>
<dbReference type="EMBL" id="WKJH01000018">
    <property type="protein sequence ID" value="MRX64809.1"/>
    <property type="molecule type" value="Genomic_DNA"/>
</dbReference>
<dbReference type="RefSeq" id="WP_154367033.1">
    <property type="nucleotide sequence ID" value="NZ_CANMYZ010000005.1"/>
</dbReference>
<evidence type="ECO:0000256" key="6">
    <source>
        <dbReference type="ARBA" id="ARBA00022837"/>
    </source>
</evidence>
<evidence type="ECO:0000256" key="3">
    <source>
        <dbReference type="ARBA" id="ARBA00022723"/>
    </source>
</evidence>
<dbReference type="InterPro" id="IPR000917">
    <property type="entry name" value="Sulfatase_N"/>
</dbReference>
<reference evidence="8 9" key="1">
    <citation type="submission" date="2019-11" db="EMBL/GenBank/DDBJ databases">
        <title>Maribacter lutea sp. nov., a marine bacterium isolated from intertidal sand.</title>
        <authorList>
            <person name="Liu A."/>
        </authorList>
    </citation>
    <scope>NUCLEOTIDE SEQUENCE [LARGE SCALE GENOMIC DNA]</scope>
    <source>
        <strain evidence="8 9">RZ05</strain>
    </source>
</reference>
<keyword evidence="5 8" id="KW-0378">Hydrolase</keyword>
<accession>A0A6I2MPS8</accession>
<evidence type="ECO:0000313" key="9">
    <source>
        <dbReference type="Proteomes" id="UP000443153"/>
    </source>
</evidence>
<keyword evidence="3" id="KW-0479">Metal-binding</keyword>
<dbReference type="PANTHER" id="PTHR42693">
    <property type="entry name" value="ARYLSULFATASE FAMILY MEMBER"/>
    <property type="match status" value="1"/>
</dbReference>